<evidence type="ECO:0000256" key="1">
    <source>
        <dbReference type="ARBA" id="ARBA00004370"/>
    </source>
</evidence>
<keyword evidence="2" id="KW-0812">Transmembrane</keyword>
<name>A0A916WEE7_9HYPH</name>
<gene>
    <name evidence="7" type="ORF">GCM10011491_19810</name>
</gene>
<keyword evidence="4" id="KW-0472">Membrane</keyword>
<dbReference type="InterPro" id="IPR019133">
    <property type="entry name" value="MIC60"/>
</dbReference>
<dbReference type="RefSeq" id="WP_188823959.1">
    <property type="nucleotide sequence ID" value="NZ_BMHH01000006.1"/>
</dbReference>
<feature type="region of interest" description="Disordered" evidence="6">
    <location>
        <begin position="1"/>
        <end position="108"/>
    </location>
</feature>
<dbReference type="Pfam" id="PF09731">
    <property type="entry name" value="Mitofilin"/>
    <property type="match status" value="1"/>
</dbReference>
<proteinExistence type="predicted"/>
<sequence>MAKSGLSRHSKPARKPVTIDLDPTQVKRVEESAAANAAPKRDVPPAEPVGDTVFTTRQATVGAKPQAGAEKENMAAKKSEEVKAEQVKTEKVSRPAAAASPAKPEQKQNAWLTHIAAGVAGGVAALGLMSALQWGDGGGSNAGFSEAQQTARQALARAEATESQVLKLREEVAKPANNNQESAQEMQALTSRLAALEEKFASTEAQARAAEQDSGNIEGMQSKLSALEGQVAEQSRQPAIVATIAAVALKSAVDRGGSFAAELNAYRTLAPQAADVSALDQFAAKGVPTIADLSSRFGAVADRIVATERNVNPDAGIVDQLVQSAKSLVKVRPVGAVPGASVGAIAARIEAALQAGDLNRAIAEWETLPQEAKSVSADFADQMKARRDTDALLSQALASALKPAAATATPAAPTAPK</sequence>
<organism evidence="7 8">
    <name type="scientific">Brucella endophytica</name>
    <dbReference type="NCBI Taxonomy" id="1963359"/>
    <lineage>
        <taxon>Bacteria</taxon>
        <taxon>Pseudomonadati</taxon>
        <taxon>Pseudomonadota</taxon>
        <taxon>Alphaproteobacteria</taxon>
        <taxon>Hyphomicrobiales</taxon>
        <taxon>Brucellaceae</taxon>
        <taxon>Brucella/Ochrobactrum group</taxon>
        <taxon>Brucella</taxon>
    </lineage>
</organism>
<keyword evidence="5" id="KW-0175">Coiled coil</keyword>
<evidence type="ECO:0000256" key="2">
    <source>
        <dbReference type="ARBA" id="ARBA00022692"/>
    </source>
</evidence>
<keyword evidence="8" id="KW-1185">Reference proteome</keyword>
<reference evidence="7" key="1">
    <citation type="journal article" date="2014" name="Int. J. Syst. Evol. Microbiol.">
        <title>Complete genome sequence of Corynebacterium casei LMG S-19264T (=DSM 44701T), isolated from a smear-ripened cheese.</title>
        <authorList>
            <consortium name="US DOE Joint Genome Institute (JGI-PGF)"/>
            <person name="Walter F."/>
            <person name="Albersmeier A."/>
            <person name="Kalinowski J."/>
            <person name="Ruckert C."/>
        </authorList>
    </citation>
    <scope>NUCLEOTIDE SEQUENCE</scope>
    <source>
        <strain evidence="7">CGMCC 1.15082</strain>
    </source>
</reference>
<comment type="subcellular location">
    <subcellularLocation>
        <location evidence="1">Membrane</location>
    </subcellularLocation>
</comment>
<evidence type="ECO:0000256" key="5">
    <source>
        <dbReference type="SAM" id="Coils"/>
    </source>
</evidence>
<accession>A0A916WEE7</accession>
<reference evidence="7" key="2">
    <citation type="submission" date="2020-09" db="EMBL/GenBank/DDBJ databases">
        <authorList>
            <person name="Sun Q."/>
            <person name="Zhou Y."/>
        </authorList>
    </citation>
    <scope>NUCLEOTIDE SEQUENCE</scope>
    <source>
        <strain evidence="7">CGMCC 1.15082</strain>
    </source>
</reference>
<protein>
    <submittedName>
        <fullName evidence="7">Tail protein</fullName>
    </submittedName>
</protein>
<evidence type="ECO:0000313" key="7">
    <source>
        <dbReference type="EMBL" id="GGA91817.1"/>
    </source>
</evidence>
<feature type="compositionally biased region" description="Basic residues" evidence="6">
    <location>
        <begin position="1"/>
        <end position="14"/>
    </location>
</feature>
<dbReference type="Proteomes" id="UP000646478">
    <property type="component" value="Unassembled WGS sequence"/>
</dbReference>
<comment type="caution">
    <text evidence="7">The sequence shown here is derived from an EMBL/GenBank/DDBJ whole genome shotgun (WGS) entry which is preliminary data.</text>
</comment>
<evidence type="ECO:0000256" key="6">
    <source>
        <dbReference type="SAM" id="MobiDB-lite"/>
    </source>
</evidence>
<feature type="compositionally biased region" description="Basic and acidic residues" evidence="6">
    <location>
        <begin position="69"/>
        <end position="93"/>
    </location>
</feature>
<dbReference type="GO" id="GO:0016020">
    <property type="term" value="C:membrane"/>
    <property type="evidence" value="ECO:0007669"/>
    <property type="project" value="UniProtKB-SubCell"/>
</dbReference>
<evidence type="ECO:0000256" key="4">
    <source>
        <dbReference type="ARBA" id="ARBA00023136"/>
    </source>
</evidence>
<dbReference type="AlphaFoldDB" id="A0A916WEE7"/>
<evidence type="ECO:0000256" key="3">
    <source>
        <dbReference type="ARBA" id="ARBA00022989"/>
    </source>
</evidence>
<evidence type="ECO:0000313" key="8">
    <source>
        <dbReference type="Proteomes" id="UP000646478"/>
    </source>
</evidence>
<dbReference type="EMBL" id="BMHH01000006">
    <property type="protein sequence ID" value="GGA91817.1"/>
    <property type="molecule type" value="Genomic_DNA"/>
</dbReference>
<keyword evidence="3" id="KW-1133">Transmembrane helix</keyword>
<feature type="coiled-coil region" evidence="5">
    <location>
        <begin position="144"/>
        <end position="237"/>
    </location>
</feature>